<name>A0A2U8P4Q2_9BRAD</name>
<organism evidence="1 2">
    <name type="scientific">Bradyrhizobium ottawaense</name>
    <dbReference type="NCBI Taxonomy" id="931866"/>
    <lineage>
        <taxon>Bacteria</taxon>
        <taxon>Pseudomonadati</taxon>
        <taxon>Pseudomonadota</taxon>
        <taxon>Alphaproteobacteria</taxon>
        <taxon>Hyphomicrobiales</taxon>
        <taxon>Nitrobacteraceae</taxon>
        <taxon>Bradyrhizobium</taxon>
    </lineage>
</organism>
<dbReference type="KEGG" id="bot:CIT37_10750"/>
<dbReference type="GeneID" id="92963105"/>
<evidence type="ECO:0000313" key="2">
    <source>
        <dbReference type="Proteomes" id="UP000215703"/>
    </source>
</evidence>
<accession>A0A2U8P4Q2</accession>
<reference evidence="1 2" key="2">
    <citation type="journal article" date="2017" name="Syst. Appl. Microbiol.">
        <title>Soybeans inoculated with root zone soils of Canadian native legumes harbour diverse and novel Bradyrhizobium spp. that possess agricultural potential.</title>
        <authorList>
            <person name="Bromfield E.S.P."/>
            <person name="Cloutier S."/>
            <person name="Tambong J.T."/>
            <person name="Tran Thi T.V."/>
        </authorList>
    </citation>
    <scope>NUCLEOTIDE SEQUENCE [LARGE SCALE GENOMIC DNA]</scope>
    <source>
        <strain evidence="1 2">OO99</strain>
    </source>
</reference>
<proteinExistence type="predicted"/>
<reference evidence="1 2" key="1">
    <citation type="journal article" date="2014" name="Int. J. Syst. Evol. Microbiol.">
        <title>Bradyrhizobium ottawaense sp. nov., a symbiotic nitrogen fixing bacterium from root nodules of soybeans in Canada.</title>
        <authorList>
            <person name="Yu X."/>
            <person name="Cloutier S."/>
            <person name="Tambong J.T."/>
            <person name="Bromfield E.S."/>
        </authorList>
    </citation>
    <scope>NUCLEOTIDE SEQUENCE [LARGE SCALE GENOMIC DNA]</scope>
    <source>
        <strain evidence="1 2">OO99</strain>
    </source>
</reference>
<gene>
    <name evidence="1" type="ORF">CIT37_10750</name>
</gene>
<dbReference type="EMBL" id="CP029425">
    <property type="protein sequence ID" value="AWL92637.1"/>
    <property type="molecule type" value="Genomic_DNA"/>
</dbReference>
<protein>
    <submittedName>
        <fullName evidence="1">Uncharacterized protein</fullName>
    </submittedName>
</protein>
<dbReference type="RefSeq" id="WP_095424867.1">
    <property type="nucleotide sequence ID" value="NZ_CP029425.2"/>
</dbReference>
<sequence length="469" mass="52044">MALSREITSGSGGAHILKALPDHITPGPKRRRLVPIRCEPRWRAASPSLQQEVARLIELLTKQEPPRQRRRRPRDAATFHLAIECIACNLLAVSLAAPERPLAITLANCASRLTPIFGKPARKVIDLMIGLGLITKVKGYPYRGPTTIQATPRLRERLSLGRIKWSALRLENNTEVLVLKSGSRDKPTEDLDTDAIPTRSASAMDKERLDSLAEDVRSINAAILEAPIECYRTAMAHVSERPGAAMASLMTLHHLSLRRIFNGSWHEGGRLFGGFWQTMPRPDRFKHLRIAGQDIGLVDYGQVFLRIAYAEAGSTPEPGDLYDLTGQDTLRPGWKPLRDARKKLVNALFFRRAPLKQWPGATLAEVAQIRSAFQRGTKPSDAIQAIKDKHAPIAHLFERGHGLRFMRIEGDLIVAVTLALFRRGVFSLPIHDAVAVPRSDVEVAATVMRAEARRAIGADVPVEIQFAVR</sequence>
<dbReference type="AlphaFoldDB" id="A0A2U8P4Q2"/>
<evidence type="ECO:0000313" key="1">
    <source>
        <dbReference type="EMBL" id="AWL92637.1"/>
    </source>
</evidence>
<dbReference type="Proteomes" id="UP000215703">
    <property type="component" value="Chromosome"/>
</dbReference>